<dbReference type="Gene3D" id="2.102.10.10">
    <property type="entry name" value="Rieske [2Fe-2S] iron-sulphur domain"/>
    <property type="match status" value="1"/>
</dbReference>
<dbReference type="PROSITE" id="PS51296">
    <property type="entry name" value="RIESKE"/>
    <property type="match status" value="1"/>
</dbReference>
<keyword evidence="10" id="KW-1185">Reference proteome</keyword>
<dbReference type="InterPro" id="IPR036922">
    <property type="entry name" value="Rieske_2Fe-2S_sf"/>
</dbReference>
<dbReference type="RefSeq" id="WP_222823137.1">
    <property type="nucleotide sequence ID" value="NZ_CP082237.1"/>
</dbReference>
<reference evidence="9 10" key="1">
    <citation type="journal article" date="2020" name="Extremophiles">
        <title>Genomic analysis of Caldalkalibacillus thermarum TA2.A1 reveals aerobic alkaliphilic metabolism and evolutionary hallmarks linking alkaliphilic bacteria and plant life.</title>
        <authorList>
            <person name="de Jong S.I."/>
            <person name="van den Broek M.A."/>
            <person name="Merkel A.Y."/>
            <person name="de la Torre Cortes P."/>
            <person name="Kalamorz F."/>
            <person name="Cook G.M."/>
            <person name="van Loosdrecht M.C.M."/>
            <person name="McMillan D.G.G."/>
        </authorList>
    </citation>
    <scope>NUCLEOTIDE SEQUENCE [LARGE SCALE GENOMIC DNA]</scope>
    <source>
        <strain evidence="9 10">TA2.A1</strain>
    </source>
</reference>
<evidence type="ECO:0000256" key="3">
    <source>
        <dbReference type="ARBA" id="ARBA00023004"/>
    </source>
</evidence>
<dbReference type="SUPFAM" id="SSF50022">
    <property type="entry name" value="ISP domain"/>
    <property type="match status" value="1"/>
</dbReference>
<feature type="domain" description="Rieske" evidence="8">
    <location>
        <begin position="76"/>
        <end position="175"/>
    </location>
</feature>
<accession>A0A8X8LCM5</accession>
<dbReference type="Proteomes" id="UP000825179">
    <property type="component" value="Chromosome"/>
</dbReference>
<evidence type="ECO:0000256" key="1">
    <source>
        <dbReference type="ARBA" id="ARBA00022714"/>
    </source>
</evidence>
<keyword evidence="4" id="KW-0411">Iron-sulfur</keyword>
<feature type="transmembrane region" description="Helical" evidence="7">
    <location>
        <begin position="20"/>
        <end position="40"/>
    </location>
</feature>
<dbReference type="CDD" id="cd03467">
    <property type="entry name" value="Rieske"/>
    <property type="match status" value="1"/>
</dbReference>
<dbReference type="PRINTS" id="PR00162">
    <property type="entry name" value="RIESKE"/>
</dbReference>
<keyword evidence="2" id="KW-0479">Metal-binding</keyword>
<proteinExistence type="predicted"/>
<dbReference type="AlphaFoldDB" id="A0A8X8LCM5"/>
<dbReference type="EMBL" id="CP082237">
    <property type="protein sequence ID" value="QZT35020.1"/>
    <property type="molecule type" value="Genomic_DNA"/>
</dbReference>
<keyword evidence="1" id="KW-0001">2Fe-2S</keyword>
<dbReference type="InterPro" id="IPR017941">
    <property type="entry name" value="Rieske_2Fe-2S"/>
</dbReference>
<dbReference type="Pfam" id="PF00355">
    <property type="entry name" value="Rieske"/>
    <property type="match status" value="1"/>
</dbReference>
<dbReference type="GO" id="GO:0004497">
    <property type="term" value="F:monooxygenase activity"/>
    <property type="evidence" value="ECO:0007669"/>
    <property type="project" value="UniProtKB-ARBA"/>
</dbReference>
<keyword evidence="7" id="KW-0472">Membrane</keyword>
<dbReference type="KEGG" id="cthu:HUR95_07265"/>
<evidence type="ECO:0000256" key="7">
    <source>
        <dbReference type="SAM" id="Phobius"/>
    </source>
</evidence>
<dbReference type="InterPro" id="IPR014349">
    <property type="entry name" value="Rieske_Fe-S_prot"/>
</dbReference>
<dbReference type="GO" id="GO:0016020">
    <property type="term" value="C:membrane"/>
    <property type="evidence" value="ECO:0007669"/>
    <property type="project" value="InterPro"/>
</dbReference>
<sequence length="184" mass="20279">MSQKRNGQKMSRRDFLGTSVKVIGGIAFFSWLGGSVYYAASIIKESELKRASAQTGRGPLVAIGELDQFQQITEPIRVDYEAEIRDGWTTQTRKGFVYVTKDKAGKLLILSPICTHLSCTVPLASEEDRAANPALVFKCPCHDGLYDGDGVNIGGPPPRPLDIFEPYVEDGIVYIRILSPQQRS</sequence>
<keyword evidence="5" id="KW-1015">Disulfide bond</keyword>
<evidence type="ECO:0000259" key="8">
    <source>
        <dbReference type="PROSITE" id="PS51296"/>
    </source>
</evidence>
<keyword evidence="3" id="KW-0408">Iron</keyword>
<keyword evidence="7" id="KW-1133">Transmembrane helix</keyword>
<dbReference type="PROSITE" id="PS51318">
    <property type="entry name" value="TAT"/>
    <property type="match status" value="1"/>
</dbReference>
<evidence type="ECO:0000256" key="6">
    <source>
        <dbReference type="ARBA" id="ARBA00034078"/>
    </source>
</evidence>
<evidence type="ECO:0000256" key="4">
    <source>
        <dbReference type="ARBA" id="ARBA00023014"/>
    </source>
</evidence>
<comment type="cofactor">
    <cofactor evidence="6">
        <name>[2Fe-2S] cluster</name>
        <dbReference type="ChEBI" id="CHEBI:190135"/>
    </cofactor>
</comment>
<protein>
    <submittedName>
        <fullName evidence="9">Ubiquinol-cytochrome c reductase iron-sulfur subunit</fullName>
    </submittedName>
</protein>
<gene>
    <name evidence="9" type="ORF">HUR95_07265</name>
</gene>
<evidence type="ECO:0000256" key="2">
    <source>
        <dbReference type="ARBA" id="ARBA00022723"/>
    </source>
</evidence>
<dbReference type="GO" id="GO:0016705">
    <property type="term" value="F:oxidoreductase activity, acting on paired donors, with incorporation or reduction of molecular oxygen"/>
    <property type="evidence" value="ECO:0007669"/>
    <property type="project" value="UniProtKB-ARBA"/>
</dbReference>
<dbReference type="InterPro" id="IPR005805">
    <property type="entry name" value="Rieske_Fe-S_prot_C"/>
</dbReference>
<evidence type="ECO:0000313" key="9">
    <source>
        <dbReference type="EMBL" id="QZT35020.1"/>
    </source>
</evidence>
<keyword evidence="7" id="KW-0812">Transmembrane</keyword>
<evidence type="ECO:0000256" key="5">
    <source>
        <dbReference type="ARBA" id="ARBA00023157"/>
    </source>
</evidence>
<dbReference type="GO" id="GO:0046872">
    <property type="term" value="F:metal ion binding"/>
    <property type="evidence" value="ECO:0007669"/>
    <property type="project" value="UniProtKB-KW"/>
</dbReference>
<organism evidence="9 10">
    <name type="scientific">Caldalkalibacillus thermarum (strain TA2.A1)</name>
    <dbReference type="NCBI Taxonomy" id="986075"/>
    <lineage>
        <taxon>Bacteria</taxon>
        <taxon>Bacillati</taxon>
        <taxon>Bacillota</taxon>
        <taxon>Bacilli</taxon>
        <taxon>Bacillales</taxon>
        <taxon>Bacillaceae</taxon>
        <taxon>Caldalkalibacillus</taxon>
    </lineage>
</organism>
<evidence type="ECO:0000313" key="10">
    <source>
        <dbReference type="Proteomes" id="UP000825179"/>
    </source>
</evidence>
<dbReference type="GO" id="GO:0051537">
    <property type="term" value="F:2 iron, 2 sulfur cluster binding"/>
    <property type="evidence" value="ECO:0007669"/>
    <property type="project" value="UniProtKB-KW"/>
</dbReference>
<dbReference type="PANTHER" id="PTHR10134">
    <property type="entry name" value="CYTOCHROME B-C1 COMPLEX SUBUNIT RIESKE, MITOCHONDRIAL"/>
    <property type="match status" value="1"/>
</dbReference>
<dbReference type="InterPro" id="IPR006311">
    <property type="entry name" value="TAT_signal"/>
</dbReference>
<name>A0A8X8LCM5_CALTT</name>